<accession>S7NV62</accession>
<evidence type="ECO:0000256" key="13">
    <source>
        <dbReference type="ARBA" id="ARBA00059130"/>
    </source>
</evidence>
<dbReference type="CDD" id="cd21574">
    <property type="entry name" value="KLF17_N"/>
    <property type="match status" value="1"/>
</dbReference>
<dbReference type="PANTHER" id="PTHR23235:SF159">
    <property type="entry name" value="KRUEPPEL-LIKE FACTOR 17"/>
    <property type="match status" value="1"/>
</dbReference>
<comment type="subcellular location">
    <subcellularLocation>
        <location evidence="1">Nucleus</location>
    </subcellularLocation>
</comment>
<dbReference type="FunFam" id="3.30.160.60:FF:000125">
    <property type="entry name" value="Putative zinc finger protein 143"/>
    <property type="match status" value="1"/>
</dbReference>
<dbReference type="KEGG" id="myb:102254322"/>
<evidence type="ECO:0000256" key="3">
    <source>
        <dbReference type="ARBA" id="ARBA00022723"/>
    </source>
</evidence>
<keyword evidence="11" id="KW-0539">Nucleus</keyword>
<dbReference type="EMBL" id="KE161060">
    <property type="protein sequence ID" value="EPQ01493.1"/>
    <property type="molecule type" value="Genomic_DNA"/>
</dbReference>
<dbReference type="Pfam" id="PF00096">
    <property type="entry name" value="zf-C2H2"/>
    <property type="match status" value="3"/>
</dbReference>
<keyword evidence="8" id="KW-0238">DNA-binding</keyword>
<dbReference type="InterPro" id="IPR013087">
    <property type="entry name" value="Znf_C2H2_type"/>
</dbReference>
<feature type="domain" description="C2H2-type" evidence="17">
    <location>
        <begin position="295"/>
        <end position="324"/>
    </location>
</feature>
<keyword evidence="10" id="KW-0804">Transcription</keyword>
<gene>
    <name evidence="18" type="ORF">D623_10003752</name>
</gene>
<feature type="domain" description="C2H2-type" evidence="17">
    <location>
        <begin position="325"/>
        <end position="354"/>
    </location>
</feature>
<proteinExistence type="inferred from homology"/>
<keyword evidence="3" id="KW-0479">Metal-binding</keyword>
<dbReference type="SUPFAM" id="SSF57667">
    <property type="entry name" value="beta-beta-alpha zinc fingers"/>
    <property type="match status" value="2"/>
</dbReference>
<sequence>MPSSAAQLGPEVAQTHTQSLAHGSQAEMERANPWPEAPHQDTDKLMCVSNMSPSPESSGVHTSWNCESSGIQHLLQSPQMERMPLASAQEPRQIADEMGPQFSVLLPKDSVNYCPQVTFPPSQMIYCQRMSPSQPGMMIFNRSQMMSFGEPNIPGMAMNFSGNLSMPHNGPPVTMSHMKTPTMHYSGDPTVPSNRDCLTPQMLLPATVPSAVGQAGFPSLAQMLPPRDPHNCGMPPDGSPSLLTLESQDSFVSQPASQEDPFLPEQPIPAPQRAEQNCEASERAYRSRSQIARPYCCQYENCGKAYTKRSHLLSHQRKHTGERPYKCQWEGCTWSFFRSDELGRHMRIHTRYRPHRCDQCSRDFMRSDHLRQHQRTHLRVPESPNPQANDEERAGPPASDL</sequence>
<comment type="function">
    <text evidence="13">Transcription repressor that binds to the promoter of target genes and prevents their expression. Acts as a negative regulator of epithelial-mesenchymal transition and metastasis in breast cancer. Specifically binds the 5'-CACCC-3' sequence in the promoter of ID1, a key metastasis regulator in breast cancer, and repress its expression. May be a germ cell-specific transcription factor that plays important roles in spermatid differentiation and oocyte development.</text>
</comment>
<feature type="region of interest" description="Disordered" evidence="16">
    <location>
        <begin position="219"/>
        <end position="281"/>
    </location>
</feature>
<dbReference type="GO" id="GO:0005634">
    <property type="term" value="C:nucleus"/>
    <property type="evidence" value="ECO:0007669"/>
    <property type="project" value="UniProtKB-SubCell"/>
</dbReference>
<dbReference type="GO" id="GO:0008270">
    <property type="term" value="F:zinc ion binding"/>
    <property type="evidence" value="ECO:0007669"/>
    <property type="project" value="UniProtKB-KW"/>
</dbReference>
<evidence type="ECO:0000256" key="4">
    <source>
        <dbReference type="ARBA" id="ARBA00022737"/>
    </source>
</evidence>
<dbReference type="eggNOG" id="KOG1721">
    <property type="taxonomic scope" value="Eukaryota"/>
</dbReference>
<feature type="compositionally biased region" description="Polar residues" evidence="16">
    <location>
        <begin position="241"/>
        <end position="257"/>
    </location>
</feature>
<evidence type="ECO:0000256" key="12">
    <source>
        <dbReference type="ARBA" id="ARBA00038409"/>
    </source>
</evidence>
<dbReference type="PANTHER" id="PTHR23235">
    <property type="entry name" value="KRUEPPEL-LIKE TRANSCRIPTION FACTOR"/>
    <property type="match status" value="1"/>
</dbReference>
<evidence type="ECO:0000256" key="9">
    <source>
        <dbReference type="ARBA" id="ARBA00023159"/>
    </source>
</evidence>
<evidence type="ECO:0000256" key="7">
    <source>
        <dbReference type="ARBA" id="ARBA00023015"/>
    </source>
</evidence>
<organism evidence="18 19">
    <name type="scientific">Myotis brandtii</name>
    <name type="common">Brandt's bat</name>
    <dbReference type="NCBI Taxonomy" id="109478"/>
    <lineage>
        <taxon>Eukaryota</taxon>
        <taxon>Metazoa</taxon>
        <taxon>Chordata</taxon>
        <taxon>Craniata</taxon>
        <taxon>Vertebrata</taxon>
        <taxon>Euteleostomi</taxon>
        <taxon>Mammalia</taxon>
        <taxon>Eutheria</taxon>
        <taxon>Laurasiatheria</taxon>
        <taxon>Chiroptera</taxon>
        <taxon>Yangochiroptera</taxon>
        <taxon>Vespertilionidae</taxon>
        <taxon>Myotis</taxon>
    </lineage>
</organism>
<feature type="region of interest" description="Disordered" evidence="16">
    <location>
        <begin position="369"/>
        <end position="401"/>
    </location>
</feature>
<dbReference type="Gene3D" id="3.30.160.60">
    <property type="entry name" value="Classic Zinc Finger"/>
    <property type="match status" value="3"/>
</dbReference>
<evidence type="ECO:0000256" key="15">
    <source>
        <dbReference type="PROSITE-ProRule" id="PRU00042"/>
    </source>
</evidence>
<dbReference type="PROSITE" id="PS50157">
    <property type="entry name" value="ZINC_FINGER_C2H2_2"/>
    <property type="match status" value="3"/>
</dbReference>
<evidence type="ECO:0000256" key="6">
    <source>
        <dbReference type="ARBA" id="ARBA00022833"/>
    </source>
</evidence>
<dbReference type="InterPro" id="IPR036236">
    <property type="entry name" value="Znf_C2H2_sf"/>
</dbReference>
<evidence type="ECO:0000259" key="17">
    <source>
        <dbReference type="PROSITE" id="PS50157"/>
    </source>
</evidence>
<reference evidence="18 19" key="1">
    <citation type="journal article" date="2013" name="Nat. Commun.">
        <title>Genome analysis reveals insights into physiology and longevity of the Brandt's bat Myotis brandtii.</title>
        <authorList>
            <person name="Seim I."/>
            <person name="Fang X."/>
            <person name="Xiong Z."/>
            <person name="Lobanov A.V."/>
            <person name="Huang Z."/>
            <person name="Ma S."/>
            <person name="Feng Y."/>
            <person name="Turanov A.A."/>
            <person name="Zhu Y."/>
            <person name="Lenz T.L."/>
            <person name="Gerashchenko M.V."/>
            <person name="Fan D."/>
            <person name="Hee Yim S."/>
            <person name="Yao X."/>
            <person name="Jordan D."/>
            <person name="Xiong Y."/>
            <person name="Ma Y."/>
            <person name="Lyapunov A.N."/>
            <person name="Chen G."/>
            <person name="Kulakova O.I."/>
            <person name="Sun Y."/>
            <person name="Lee S.G."/>
            <person name="Bronson R.T."/>
            <person name="Moskalev A.A."/>
            <person name="Sunyaev S.R."/>
            <person name="Zhang G."/>
            <person name="Krogh A."/>
            <person name="Wang J."/>
            <person name="Gladyshev V.N."/>
        </authorList>
    </citation>
    <scope>NUCLEOTIDE SEQUENCE [LARGE SCALE GENOMIC DNA]</scope>
</reference>
<keyword evidence="5 15" id="KW-0863">Zinc-finger</keyword>
<evidence type="ECO:0000256" key="16">
    <source>
        <dbReference type="SAM" id="MobiDB-lite"/>
    </source>
</evidence>
<evidence type="ECO:0000313" key="19">
    <source>
        <dbReference type="Proteomes" id="UP000052978"/>
    </source>
</evidence>
<keyword evidence="19" id="KW-1185">Reference proteome</keyword>
<feature type="region of interest" description="Disordered" evidence="16">
    <location>
        <begin position="1"/>
        <end position="41"/>
    </location>
</feature>
<keyword evidence="6" id="KW-0862">Zinc</keyword>
<comment type="similarity">
    <text evidence="12">Belongs to the Sp1 C2H2-type zinc-finger protein family.</text>
</comment>
<dbReference type="FunFam" id="3.30.160.60:FF:001977">
    <property type="entry name" value="Krueppel-like factor 17"/>
    <property type="match status" value="1"/>
</dbReference>
<evidence type="ECO:0000256" key="14">
    <source>
        <dbReference type="ARBA" id="ARBA00069426"/>
    </source>
</evidence>
<dbReference type="SMART" id="SM00355">
    <property type="entry name" value="ZnF_C2H2"/>
    <property type="match status" value="3"/>
</dbReference>
<feature type="domain" description="C2H2-type" evidence="17">
    <location>
        <begin position="355"/>
        <end position="377"/>
    </location>
</feature>
<keyword evidence="4" id="KW-0677">Repeat</keyword>
<evidence type="ECO:0000256" key="11">
    <source>
        <dbReference type="ARBA" id="ARBA00023242"/>
    </source>
</evidence>
<evidence type="ECO:0000313" key="18">
    <source>
        <dbReference type="EMBL" id="EPQ01493.1"/>
    </source>
</evidence>
<dbReference type="AlphaFoldDB" id="S7NV62"/>
<dbReference type="GO" id="GO:0000981">
    <property type="term" value="F:DNA-binding transcription factor activity, RNA polymerase II-specific"/>
    <property type="evidence" value="ECO:0007669"/>
    <property type="project" value="TreeGrafter"/>
</dbReference>
<keyword evidence="9" id="KW-0010">Activator</keyword>
<evidence type="ECO:0000256" key="5">
    <source>
        <dbReference type="ARBA" id="ARBA00022771"/>
    </source>
</evidence>
<dbReference type="PROSITE" id="PS00028">
    <property type="entry name" value="ZINC_FINGER_C2H2_1"/>
    <property type="match status" value="3"/>
</dbReference>
<evidence type="ECO:0000256" key="8">
    <source>
        <dbReference type="ARBA" id="ARBA00023125"/>
    </source>
</evidence>
<dbReference type="FunFam" id="3.30.160.60:FF:002051">
    <property type="entry name" value="Krueppel-like factor 17"/>
    <property type="match status" value="1"/>
</dbReference>
<dbReference type="Proteomes" id="UP000052978">
    <property type="component" value="Unassembled WGS sequence"/>
</dbReference>
<dbReference type="OrthoDB" id="6077919at2759"/>
<dbReference type="GO" id="GO:0000978">
    <property type="term" value="F:RNA polymerase II cis-regulatory region sequence-specific DNA binding"/>
    <property type="evidence" value="ECO:0007669"/>
    <property type="project" value="TreeGrafter"/>
</dbReference>
<keyword evidence="2" id="KW-0678">Repressor</keyword>
<evidence type="ECO:0000256" key="1">
    <source>
        <dbReference type="ARBA" id="ARBA00004123"/>
    </source>
</evidence>
<evidence type="ECO:0000256" key="2">
    <source>
        <dbReference type="ARBA" id="ARBA00022491"/>
    </source>
</evidence>
<name>S7NV62_MYOBR</name>
<evidence type="ECO:0000256" key="10">
    <source>
        <dbReference type="ARBA" id="ARBA00023163"/>
    </source>
</evidence>
<protein>
    <recommendedName>
        <fullName evidence="14">Krueppel-like factor 17</fullName>
    </recommendedName>
</protein>
<keyword evidence="7" id="KW-0805">Transcription regulation</keyword>